<dbReference type="PROSITE" id="PS50222">
    <property type="entry name" value="EF_HAND_2"/>
    <property type="match status" value="2"/>
</dbReference>
<dbReference type="InterPro" id="IPR018247">
    <property type="entry name" value="EF_Hand_1_Ca_BS"/>
</dbReference>
<evidence type="ECO:0000313" key="3">
    <source>
        <dbReference type="EMBL" id="CDW91082.1"/>
    </source>
</evidence>
<dbReference type="PROSITE" id="PS00018">
    <property type="entry name" value="EF_HAND_1"/>
    <property type="match status" value="2"/>
</dbReference>
<protein>
    <submittedName>
        <fullName evidence="3">Ef hand domain containing protein</fullName>
    </submittedName>
</protein>
<dbReference type="InterPro" id="IPR002048">
    <property type="entry name" value="EF_hand_dom"/>
</dbReference>
<sequence length="128" mass="15378">MTESSVLLDVDNDTLLREYEFYRNVGPKSQKPEIREEFQSELKGIYDQADKNHDGLIQRSEFDNLIRGYFEIKSIKPTKENYDWYFQKMDKDHNQSITLDEFNQFMDEVNENDILPFIQEELQNRGLL</sequence>
<dbReference type="InterPro" id="IPR011992">
    <property type="entry name" value="EF-hand-dom_pair"/>
</dbReference>
<keyword evidence="4" id="KW-1185">Reference proteome</keyword>
<dbReference type="Pfam" id="PF13499">
    <property type="entry name" value="EF-hand_7"/>
    <property type="match status" value="1"/>
</dbReference>
<name>A0A078BCY8_STYLE</name>
<gene>
    <name evidence="3" type="primary">Contig11756.g12572</name>
    <name evidence="3" type="ORF">STYLEM_20232</name>
</gene>
<evidence type="ECO:0000313" key="4">
    <source>
        <dbReference type="Proteomes" id="UP000039865"/>
    </source>
</evidence>
<evidence type="ECO:0000259" key="2">
    <source>
        <dbReference type="PROSITE" id="PS50222"/>
    </source>
</evidence>
<dbReference type="SUPFAM" id="SSF47473">
    <property type="entry name" value="EF-hand"/>
    <property type="match status" value="1"/>
</dbReference>
<dbReference type="Gene3D" id="1.10.238.10">
    <property type="entry name" value="EF-hand"/>
    <property type="match status" value="1"/>
</dbReference>
<keyword evidence="1" id="KW-0106">Calcium</keyword>
<reference evidence="3 4" key="1">
    <citation type="submission" date="2014-06" db="EMBL/GenBank/DDBJ databases">
        <authorList>
            <person name="Swart Estienne"/>
        </authorList>
    </citation>
    <scope>NUCLEOTIDE SEQUENCE [LARGE SCALE GENOMIC DNA]</scope>
    <source>
        <strain evidence="3 4">130c</strain>
    </source>
</reference>
<accession>A0A078BCY8</accession>
<proteinExistence type="predicted"/>
<evidence type="ECO:0000256" key="1">
    <source>
        <dbReference type="ARBA" id="ARBA00022837"/>
    </source>
</evidence>
<feature type="domain" description="EF-hand" evidence="2">
    <location>
        <begin position="37"/>
        <end position="72"/>
    </location>
</feature>
<dbReference type="AlphaFoldDB" id="A0A078BCY8"/>
<dbReference type="InParanoid" id="A0A078BCY8"/>
<organism evidence="3 4">
    <name type="scientific">Stylonychia lemnae</name>
    <name type="common">Ciliate</name>
    <dbReference type="NCBI Taxonomy" id="5949"/>
    <lineage>
        <taxon>Eukaryota</taxon>
        <taxon>Sar</taxon>
        <taxon>Alveolata</taxon>
        <taxon>Ciliophora</taxon>
        <taxon>Intramacronucleata</taxon>
        <taxon>Spirotrichea</taxon>
        <taxon>Stichotrichia</taxon>
        <taxon>Sporadotrichida</taxon>
        <taxon>Oxytrichidae</taxon>
        <taxon>Stylonychinae</taxon>
        <taxon>Stylonychia</taxon>
    </lineage>
</organism>
<dbReference type="GO" id="GO:0005509">
    <property type="term" value="F:calcium ion binding"/>
    <property type="evidence" value="ECO:0007669"/>
    <property type="project" value="InterPro"/>
</dbReference>
<dbReference type="EMBL" id="CCKQ01019072">
    <property type="protein sequence ID" value="CDW91082.1"/>
    <property type="molecule type" value="Genomic_DNA"/>
</dbReference>
<dbReference type="OrthoDB" id="191686at2759"/>
<dbReference type="Proteomes" id="UP000039865">
    <property type="component" value="Unassembled WGS sequence"/>
</dbReference>
<dbReference type="SMART" id="SM00054">
    <property type="entry name" value="EFh"/>
    <property type="match status" value="2"/>
</dbReference>
<feature type="domain" description="EF-hand" evidence="2">
    <location>
        <begin position="77"/>
        <end position="112"/>
    </location>
</feature>